<dbReference type="Proteomes" id="UP001160483">
    <property type="component" value="Unassembled WGS sequence"/>
</dbReference>
<organism evidence="1 2">
    <name type="scientific">Peronospora belbahrii</name>
    <dbReference type="NCBI Taxonomy" id="622444"/>
    <lineage>
        <taxon>Eukaryota</taxon>
        <taxon>Sar</taxon>
        <taxon>Stramenopiles</taxon>
        <taxon>Oomycota</taxon>
        <taxon>Peronosporomycetes</taxon>
        <taxon>Peronosporales</taxon>
        <taxon>Peronosporaceae</taxon>
        <taxon>Peronospora</taxon>
    </lineage>
</organism>
<sequence length="91" mass="10103">MVSASIQQTLMDKAKHAVSTDKRNMMLSILTRDAEFTLLQNRAGLMKVSIPDFFVGGGLGSLLRDKQGRPCINQIRGGEVSEVFHRGEYCM</sequence>
<evidence type="ECO:0000313" key="2">
    <source>
        <dbReference type="Proteomes" id="UP001160483"/>
    </source>
</evidence>
<proteinExistence type="predicted"/>
<accession>A0AAU9KRW1</accession>
<dbReference type="EMBL" id="CAKKTJ010000118">
    <property type="protein sequence ID" value="CAH0474924.1"/>
    <property type="molecule type" value="Genomic_DNA"/>
</dbReference>
<dbReference type="AlphaFoldDB" id="A0AAU9KRW1"/>
<reference evidence="1" key="1">
    <citation type="submission" date="2021-11" db="EMBL/GenBank/DDBJ databases">
        <authorList>
            <person name="Islam A."/>
            <person name="Islam S."/>
            <person name="Flora M.S."/>
            <person name="Rahman M."/>
            <person name="Ziaur R.M."/>
            <person name="Epstein J.H."/>
            <person name="Hassan M."/>
            <person name="Klassen M."/>
            <person name="Woodard K."/>
            <person name="Webb A."/>
            <person name="Webby R.J."/>
            <person name="El Zowalaty M.E."/>
        </authorList>
    </citation>
    <scope>NUCLEOTIDE SEQUENCE</scope>
    <source>
        <strain evidence="1">Pbs3</strain>
    </source>
</reference>
<protein>
    <submittedName>
        <fullName evidence="1">Uncharacterized protein</fullName>
    </submittedName>
</protein>
<comment type="caution">
    <text evidence="1">The sequence shown here is derived from an EMBL/GenBank/DDBJ whole genome shotgun (WGS) entry which is preliminary data.</text>
</comment>
<name>A0AAU9KRW1_9STRA</name>
<gene>
    <name evidence="1" type="ORF">PBS003_LOCUS1762</name>
</gene>
<evidence type="ECO:0000313" key="1">
    <source>
        <dbReference type="EMBL" id="CAH0474924.1"/>
    </source>
</evidence>